<evidence type="ECO:0000256" key="4">
    <source>
        <dbReference type="ARBA" id="ARBA00023136"/>
    </source>
</evidence>
<evidence type="ECO:0000256" key="5">
    <source>
        <dbReference type="ARBA" id="ARBA00023237"/>
    </source>
</evidence>
<feature type="domain" description="RagB/SusD" evidence="6">
    <location>
        <begin position="391"/>
        <end position="463"/>
    </location>
</feature>
<evidence type="ECO:0000313" key="8">
    <source>
        <dbReference type="EMBL" id="TYR36226.1"/>
    </source>
</evidence>
<dbReference type="InterPro" id="IPR011990">
    <property type="entry name" value="TPR-like_helical_dom_sf"/>
</dbReference>
<dbReference type="SUPFAM" id="SSF48452">
    <property type="entry name" value="TPR-like"/>
    <property type="match status" value="1"/>
</dbReference>
<evidence type="ECO:0000259" key="7">
    <source>
        <dbReference type="Pfam" id="PF14322"/>
    </source>
</evidence>
<accession>A0A5D4H637</accession>
<name>A0A5D4H637_9SPHI</name>
<dbReference type="InterPro" id="IPR033985">
    <property type="entry name" value="SusD-like_N"/>
</dbReference>
<organism evidence="8 9">
    <name type="scientific">Sphingobacterium phlebotomi</name>
    <dbReference type="NCBI Taxonomy" id="2605433"/>
    <lineage>
        <taxon>Bacteria</taxon>
        <taxon>Pseudomonadati</taxon>
        <taxon>Bacteroidota</taxon>
        <taxon>Sphingobacteriia</taxon>
        <taxon>Sphingobacteriales</taxon>
        <taxon>Sphingobacteriaceae</taxon>
        <taxon>Sphingobacterium</taxon>
    </lineage>
</organism>
<dbReference type="GO" id="GO:0009279">
    <property type="term" value="C:cell outer membrane"/>
    <property type="evidence" value="ECO:0007669"/>
    <property type="project" value="UniProtKB-SubCell"/>
</dbReference>
<proteinExistence type="inferred from homology"/>
<comment type="caution">
    <text evidence="8">The sequence shown here is derived from an EMBL/GenBank/DDBJ whole genome shotgun (WGS) entry which is preliminary data.</text>
</comment>
<sequence length="497" mass="57359">MKNTIIYILLLLSTFGLASCSKWLDIQPESEIDRSILFSTEEGFKEALLGIYTRCSKTDLYGRELTVGTPEVLVQNYQISSADNYKYLPTKNYRYNDADFIRRKDSIWVGLYNGIVNANLILEEIDNQQRLFTGNNYHIVKGESLALRGYLHFDALRMFAPAYKIAPEAEAIPYVTSYSNRTTPMTSVRGALDSIVNDLELAKELLVDDPIRSAAYIINYPTVSDTLQHTELHSPDLFLQNRRHRLNYYAVCGALARVYLYKDDKEKALENALIIINAQKFPWTNATDFLAVADDKKDRILYKELLFSWYTPTLNNALNSNWFTATQHGMYLENTDAQTIYETSDISGDRRYTQWFAIASANNSFFSTVIKYRRNPLGDTFIANLHYMVAPAIRLSEMYYIAAECMFETNSTRALEYFDEVRNNRGIDEKLQVTSLAEFQTELLKEYRKEMFAEGQLFYAYKRLHAPIIGLRGETIPASQQIFVWPLPNDEIIYGQR</sequence>
<dbReference type="Pfam" id="PF14322">
    <property type="entry name" value="SusD-like_3"/>
    <property type="match status" value="1"/>
</dbReference>
<dbReference type="EMBL" id="VTAV01000005">
    <property type="protein sequence ID" value="TYR36226.1"/>
    <property type="molecule type" value="Genomic_DNA"/>
</dbReference>
<comment type="subcellular location">
    <subcellularLocation>
        <location evidence="1">Cell outer membrane</location>
    </subcellularLocation>
</comment>
<dbReference type="Gene3D" id="1.25.40.390">
    <property type="match status" value="1"/>
</dbReference>
<dbReference type="RefSeq" id="WP_148919077.1">
    <property type="nucleotide sequence ID" value="NZ_VTAV01000005.1"/>
</dbReference>
<keyword evidence="4" id="KW-0472">Membrane</keyword>
<keyword evidence="5" id="KW-0998">Cell outer membrane</keyword>
<reference evidence="8 9" key="1">
    <citation type="submission" date="2019-08" db="EMBL/GenBank/DDBJ databases">
        <title>Phlebobacter frassis gen. nov. sp. nov., a new member of family Sphingobacteriaceae isolated from sand fly rearing media.</title>
        <authorList>
            <person name="Kakumanu M.L."/>
            <person name="Marayati B.F."/>
            <person name="Wada-Katsumata A."/>
            <person name="Wasserberg G."/>
            <person name="Schal C."/>
            <person name="Apperson C.S."/>
            <person name="Ponnusamy L."/>
        </authorList>
    </citation>
    <scope>NUCLEOTIDE SEQUENCE [LARGE SCALE GENOMIC DNA]</scope>
    <source>
        <strain evidence="8 9">SSI9</strain>
    </source>
</reference>
<dbReference type="Proteomes" id="UP000322362">
    <property type="component" value="Unassembled WGS sequence"/>
</dbReference>
<comment type="similarity">
    <text evidence="2">Belongs to the SusD family.</text>
</comment>
<gene>
    <name evidence="8" type="ORF">FXV77_09930</name>
</gene>
<evidence type="ECO:0000259" key="6">
    <source>
        <dbReference type="Pfam" id="PF07980"/>
    </source>
</evidence>
<dbReference type="Pfam" id="PF07980">
    <property type="entry name" value="SusD_RagB"/>
    <property type="match status" value="1"/>
</dbReference>
<dbReference type="InterPro" id="IPR012944">
    <property type="entry name" value="SusD_RagB_dom"/>
</dbReference>
<evidence type="ECO:0000256" key="1">
    <source>
        <dbReference type="ARBA" id="ARBA00004442"/>
    </source>
</evidence>
<keyword evidence="9" id="KW-1185">Reference proteome</keyword>
<evidence type="ECO:0000256" key="3">
    <source>
        <dbReference type="ARBA" id="ARBA00022729"/>
    </source>
</evidence>
<dbReference type="PROSITE" id="PS51257">
    <property type="entry name" value="PROKAR_LIPOPROTEIN"/>
    <property type="match status" value="1"/>
</dbReference>
<feature type="domain" description="SusD-like N-terminal" evidence="7">
    <location>
        <begin position="22"/>
        <end position="210"/>
    </location>
</feature>
<evidence type="ECO:0000256" key="2">
    <source>
        <dbReference type="ARBA" id="ARBA00006275"/>
    </source>
</evidence>
<keyword evidence="3" id="KW-0732">Signal</keyword>
<protein>
    <submittedName>
        <fullName evidence="8">RagB/SusD family nutrient uptake outer membrane protein</fullName>
    </submittedName>
</protein>
<dbReference type="AlphaFoldDB" id="A0A5D4H637"/>
<evidence type="ECO:0000313" key="9">
    <source>
        <dbReference type="Proteomes" id="UP000322362"/>
    </source>
</evidence>